<keyword evidence="6" id="KW-0249">Electron transport</keyword>
<evidence type="ECO:0000256" key="7">
    <source>
        <dbReference type="ARBA" id="ARBA00023128"/>
    </source>
</evidence>
<keyword evidence="7" id="KW-0496">Mitochondrion</keyword>
<dbReference type="PANTHER" id="PTHR12653">
    <property type="entry name" value="NADH-UBIQUINONE OXIDOREDUCTASE 13 KD-B SUBUNIT"/>
    <property type="match status" value="1"/>
</dbReference>
<organism evidence="9 10">
    <name type="scientific">Dioscorea cayennensis subsp. rotundata</name>
    <name type="common">White Guinea yam</name>
    <name type="synonym">Dioscorea rotundata</name>
    <dbReference type="NCBI Taxonomy" id="55577"/>
    <lineage>
        <taxon>Eukaryota</taxon>
        <taxon>Viridiplantae</taxon>
        <taxon>Streptophyta</taxon>
        <taxon>Embryophyta</taxon>
        <taxon>Tracheophyta</taxon>
        <taxon>Spermatophyta</taxon>
        <taxon>Magnoliopsida</taxon>
        <taxon>Liliopsida</taxon>
        <taxon>Dioscoreales</taxon>
        <taxon>Dioscoreaceae</taxon>
        <taxon>Dioscorea</taxon>
    </lineage>
</organism>
<evidence type="ECO:0000256" key="6">
    <source>
        <dbReference type="ARBA" id="ARBA00022982"/>
    </source>
</evidence>
<evidence type="ECO:0000313" key="9">
    <source>
        <dbReference type="Proteomes" id="UP001515500"/>
    </source>
</evidence>
<evidence type="ECO:0000256" key="2">
    <source>
        <dbReference type="ARBA" id="ARBA00010261"/>
    </source>
</evidence>
<evidence type="ECO:0000256" key="3">
    <source>
        <dbReference type="ARBA" id="ARBA00022448"/>
    </source>
</evidence>
<evidence type="ECO:0000256" key="8">
    <source>
        <dbReference type="ARBA" id="ARBA00023136"/>
    </source>
</evidence>
<dbReference type="InterPro" id="IPR006806">
    <property type="entry name" value="NDUFA5"/>
</dbReference>
<dbReference type="GeneID" id="120264483"/>
<reference evidence="10" key="1">
    <citation type="submission" date="2025-08" db="UniProtKB">
        <authorList>
            <consortium name="RefSeq"/>
        </authorList>
    </citation>
    <scope>IDENTIFICATION</scope>
</reference>
<dbReference type="Proteomes" id="UP001515500">
    <property type="component" value="Chromosome 7"/>
</dbReference>
<dbReference type="RefSeq" id="XP_039128231.1">
    <property type="nucleotide sequence ID" value="XM_039272297.1"/>
</dbReference>
<dbReference type="Pfam" id="PF04716">
    <property type="entry name" value="ETC_C1_NDUFA5"/>
    <property type="match status" value="1"/>
</dbReference>
<keyword evidence="4" id="KW-0679">Respiratory chain</keyword>
<accession>A0AB40BLC9</accession>
<dbReference type="GO" id="GO:0005743">
    <property type="term" value="C:mitochondrial inner membrane"/>
    <property type="evidence" value="ECO:0007669"/>
    <property type="project" value="UniProtKB-SubCell"/>
</dbReference>
<keyword evidence="9" id="KW-1185">Reference proteome</keyword>
<evidence type="ECO:0000313" key="10">
    <source>
        <dbReference type="RefSeq" id="XP_039128231.1"/>
    </source>
</evidence>
<dbReference type="PANTHER" id="PTHR12653:SF0">
    <property type="entry name" value="NADH DEHYDROGENASE [UBIQUINONE] 1 ALPHA SUBCOMPLEX SUBUNIT 5"/>
    <property type="match status" value="1"/>
</dbReference>
<dbReference type="GO" id="GO:0022904">
    <property type="term" value="P:respiratory electron transport chain"/>
    <property type="evidence" value="ECO:0007669"/>
    <property type="project" value="InterPro"/>
</dbReference>
<dbReference type="AlphaFoldDB" id="A0AB40BLC9"/>
<proteinExistence type="inferred from homology"/>
<comment type="similarity">
    <text evidence="2">Belongs to the complex I NDUFA5 subunit family.</text>
</comment>
<keyword evidence="5" id="KW-0999">Mitochondrion inner membrane</keyword>
<keyword evidence="8" id="KW-0472">Membrane</keyword>
<gene>
    <name evidence="10" type="primary">LOC120264483</name>
</gene>
<keyword evidence="3" id="KW-0813">Transport</keyword>
<comment type="subcellular location">
    <subcellularLocation>
        <location evidence="1">Mitochondrion inner membrane</location>
        <topology evidence="1">Peripheral membrane protein</topology>
        <orientation evidence="1">Matrix side</orientation>
    </subcellularLocation>
</comment>
<name>A0AB40BLC9_DIOCR</name>
<evidence type="ECO:0000256" key="4">
    <source>
        <dbReference type="ARBA" id="ARBA00022660"/>
    </source>
</evidence>
<sequence length="200" mass="23518">MFRRILTSAAAGVLRSKVKETTGFVGLDAVPTRREVLASLYTKTLKKIQAVETFTKLRLEVCQEEEDWEMIVEQYGCDQIDNLIERAQNELKFISKMMEWGSWVVPDYNEYKVIEDDTLKPKHVPDSGPGKCFKDLKESLELSEAQKPKLFTRRFENFADVRESFEDDELSEAQRPKHFFDAELYDTFDKEMFEYLRKDD</sequence>
<evidence type="ECO:0000256" key="1">
    <source>
        <dbReference type="ARBA" id="ARBA00004443"/>
    </source>
</evidence>
<protein>
    <submittedName>
        <fullName evidence="10">Probable NADH dehydrogenase [ubiquinone] 1 alpha subcomplex subunit 5, mitochondrial</fullName>
    </submittedName>
</protein>
<evidence type="ECO:0000256" key="5">
    <source>
        <dbReference type="ARBA" id="ARBA00022792"/>
    </source>
</evidence>